<dbReference type="Proteomes" id="UP000309061">
    <property type="component" value="Chromosome"/>
</dbReference>
<keyword evidence="4" id="KW-1185">Reference proteome</keyword>
<feature type="chain" id="PRO_5025647534" evidence="2">
    <location>
        <begin position="27"/>
        <end position="598"/>
    </location>
</feature>
<proteinExistence type="predicted"/>
<evidence type="ECO:0000313" key="3">
    <source>
        <dbReference type="EMBL" id="QGM45742.1"/>
    </source>
</evidence>
<protein>
    <submittedName>
        <fullName evidence="3">Uncharacterized protein</fullName>
    </submittedName>
</protein>
<dbReference type="RefSeq" id="WP_136496012.1">
    <property type="nucleotide sequence ID" value="NZ_CP046052.1"/>
</dbReference>
<evidence type="ECO:0000256" key="1">
    <source>
        <dbReference type="SAM" id="MobiDB-lite"/>
    </source>
</evidence>
<accession>A0A6B8KDR8</accession>
<feature type="signal peptide" evidence="2">
    <location>
        <begin position="1"/>
        <end position="26"/>
    </location>
</feature>
<dbReference type="OrthoDB" id="6057489at2"/>
<dbReference type="EMBL" id="CP046052">
    <property type="protein sequence ID" value="QGM45742.1"/>
    <property type="molecule type" value="Genomic_DNA"/>
</dbReference>
<gene>
    <name evidence="3" type="ORF">H2LOC_008520</name>
</gene>
<keyword evidence="2" id="KW-0732">Signal</keyword>
<evidence type="ECO:0000256" key="2">
    <source>
        <dbReference type="SAM" id="SignalP"/>
    </source>
</evidence>
<evidence type="ECO:0000313" key="4">
    <source>
        <dbReference type="Proteomes" id="UP000309061"/>
    </source>
</evidence>
<organism evidence="3 4">
    <name type="scientific">Methylocystis heyeri</name>
    <dbReference type="NCBI Taxonomy" id="391905"/>
    <lineage>
        <taxon>Bacteria</taxon>
        <taxon>Pseudomonadati</taxon>
        <taxon>Pseudomonadota</taxon>
        <taxon>Alphaproteobacteria</taxon>
        <taxon>Hyphomicrobiales</taxon>
        <taxon>Methylocystaceae</taxon>
        <taxon>Methylocystis</taxon>
    </lineage>
</organism>
<sequence>MRRIFSGVIAAFLASNYGTGPFPAQAATFETAAGAHYAHGASGAAPAARQVTLKELPNAAAASLAGFKKTLRPRTALPQSYLAWIKAEAARPSAHPAPVTLTSAPQSSFPGARNVRPDTPAAAVSFDGDSENAACSNLIPADQALAVGDGPSPVVQAVNACLSVWSPGGQRLLGPKSLSDFFGLPAGSFVFDPRALYDFYNHRFIVVAVDSDYANVNNYDIAVSAADDPTGAWYTYRIPVQSQTGAVADFPRLGQDRAAAYPISSGTPYPGAIYLASNLFSNFGAYPYLGEEWLILPKAAMYNGQDFKFYVFSGMLDGGNPTDSTQPLNVWSQHENPRAEFLIGSHNFFCLAACNGLTLWAISNPFGWVSGGPNPELSSVAVSTSDDYAQPPPAGQPGAPNSIDAGDLRISGEASYFAGSIYAALSSANGAGGVMSMLFRVQPILNSNDGANCTGAYVNLCPRITGASLLNETLLNFGGATAAYYPASQPDLEGNVTTVYTYSDDKTYPGLAYISQRPTQDIGSFADTGAFLAPGQAAYLQGYWGRYNAVAPAGVAYVPGAGHAPVAPGVAFSGMYAAADGNWGTRIGYAKFSGPAQP</sequence>
<dbReference type="AlphaFoldDB" id="A0A6B8KDR8"/>
<dbReference type="KEGG" id="mhey:H2LOC_008520"/>
<feature type="region of interest" description="Disordered" evidence="1">
    <location>
        <begin position="384"/>
        <end position="404"/>
    </location>
</feature>
<name>A0A6B8KDR8_9HYPH</name>
<reference evidence="3 4" key="1">
    <citation type="submission" date="2019-11" db="EMBL/GenBank/DDBJ databases">
        <title>The genome sequence of Methylocystis heyeri.</title>
        <authorList>
            <person name="Oshkin I.Y."/>
            <person name="Miroshnikov K."/>
            <person name="Dedysh S.N."/>
        </authorList>
    </citation>
    <scope>NUCLEOTIDE SEQUENCE [LARGE SCALE GENOMIC DNA]</scope>
    <source>
        <strain evidence="3 4">H2</strain>
    </source>
</reference>